<sequence length="84" mass="9756">MPPCLLLYSVFGCSVVKLVAFHPFSFTLDAFNQCNAISEGLITEELRNFLEINFPNVKRKGRRQSSAFALRRRSLCQRFLRTRE</sequence>
<protein>
    <recommendedName>
        <fullName evidence="4">Secreted protein</fullName>
    </recommendedName>
</protein>
<evidence type="ECO:0000313" key="3">
    <source>
        <dbReference type="Proteomes" id="UP001222027"/>
    </source>
</evidence>
<evidence type="ECO:0000313" key="2">
    <source>
        <dbReference type="EMBL" id="KAJ8500514.1"/>
    </source>
</evidence>
<name>A0AAV8PXG1_ENSVE</name>
<keyword evidence="1" id="KW-0732">Signal</keyword>
<keyword evidence="3" id="KW-1185">Reference proteome</keyword>
<dbReference type="AlphaFoldDB" id="A0AAV8PXG1"/>
<feature type="chain" id="PRO_5043518761" description="Secreted protein" evidence="1">
    <location>
        <begin position="21"/>
        <end position="84"/>
    </location>
</feature>
<organism evidence="2 3">
    <name type="scientific">Ensete ventricosum</name>
    <name type="common">Abyssinian banana</name>
    <name type="synonym">Musa ensete</name>
    <dbReference type="NCBI Taxonomy" id="4639"/>
    <lineage>
        <taxon>Eukaryota</taxon>
        <taxon>Viridiplantae</taxon>
        <taxon>Streptophyta</taxon>
        <taxon>Embryophyta</taxon>
        <taxon>Tracheophyta</taxon>
        <taxon>Spermatophyta</taxon>
        <taxon>Magnoliopsida</taxon>
        <taxon>Liliopsida</taxon>
        <taxon>Zingiberales</taxon>
        <taxon>Musaceae</taxon>
        <taxon>Ensete</taxon>
    </lineage>
</organism>
<accession>A0AAV8PXG1</accession>
<evidence type="ECO:0008006" key="4">
    <source>
        <dbReference type="Google" id="ProtNLM"/>
    </source>
</evidence>
<dbReference type="EMBL" id="JAQQAF010000003">
    <property type="protein sequence ID" value="KAJ8500514.1"/>
    <property type="molecule type" value="Genomic_DNA"/>
</dbReference>
<reference evidence="2 3" key="1">
    <citation type="submission" date="2022-12" db="EMBL/GenBank/DDBJ databases">
        <title>Chromosome-scale assembly of the Ensete ventricosum genome.</title>
        <authorList>
            <person name="Dussert Y."/>
            <person name="Stocks J."/>
            <person name="Wendawek A."/>
            <person name="Woldeyes F."/>
            <person name="Nichols R.A."/>
            <person name="Borrell J.S."/>
        </authorList>
    </citation>
    <scope>NUCLEOTIDE SEQUENCE [LARGE SCALE GENOMIC DNA]</scope>
    <source>
        <strain evidence="3">cv. Maze</strain>
        <tissue evidence="2">Seeds</tissue>
    </source>
</reference>
<dbReference type="Proteomes" id="UP001222027">
    <property type="component" value="Unassembled WGS sequence"/>
</dbReference>
<evidence type="ECO:0000256" key="1">
    <source>
        <dbReference type="SAM" id="SignalP"/>
    </source>
</evidence>
<gene>
    <name evidence="2" type="ORF">OPV22_011066</name>
</gene>
<comment type="caution">
    <text evidence="2">The sequence shown here is derived from an EMBL/GenBank/DDBJ whole genome shotgun (WGS) entry which is preliminary data.</text>
</comment>
<feature type="signal peptide" evidence="1">
    <location>
        <begin position="1"/>
        <end position="20"/>
    </location>
</feature>
<proteinExistence type="predicted"/>